<feature type="transmembrane region" description="Helical" evidence="1">
    <location>
        <begin position="86"/>
        <end position="114"/>
    </location>
</feature>
<evidence type="ECO:0000313" key="2">
    <source>
        <dbReference type="EMBL" id="GGX36321.1"/>
    </source>
</evidence>
<accession>A0ABQ2XWJ8</accession>
<keyword evidence="1" id="KW-1133">Transmembrane helix</keyword>
<sequence>MRSTWWLIELSAVAQGLLAFLLTVGGKDREGQLAGDAAALALSGGTGMIPLIFVFMGLIGVFATGHEYRYGTIRAALTAVPRRGHLWAAKALVVAAVAAVVGVLLAAESVGIGLLVGGPSGREVFTAPPMGRVAVGYVVFLVVCALFGLALAGIARSVPAAIVLLITVPVIVEGLISLILGMPAFESLQPLAAYLPFTAGERMAVSSETPFDGGPAPLRPLAGGLVFTAYGAALLALWGTLFIKRDA</sequence>
<evidence type="ECO:0000313" key="3">
    <source>
        <dbReference type="Proteomes" id="UP000617743"/>
    </source>
</evidence>
<keyword evidence="1" id="KW-0472">Membrane</keyword>
<dbReference type="EMBL" id="BMWC01000025">
    <property type="protein sequence ID" value="GGX36321.1"/>
    <property type="molecule type" value="Genomic_DNA"/>
</dbReference>
<name>A0ABQ2XWJ8_9ACTN</name>
<reference evidence="3" key="1">
    <citation type="journal article" date="2019" name="Int. J. Syst. Evol. Microbiol.">
        <title>The Global Catalogue of Microorganisms (GCM) 10K type strain sequencing project: providing services to taxonomists for standard genome sequencing and annotation.</title>
        <authorList>
            <consortium name="The Broad Institute Genomics Platform"/>
            <consortium name="The Broad Institute Genome Sequencing Center for Infectious Disease"/>
            <person name="Wu L."/>
            <person name="Ma J."/>
        </authorList>
    </citation>
    <scope>NUCLEOTIDE SEQUENCE [LARGE SCALE GENOMIC DNA]</scope>
    <source>
        <strain evidence="3">JCM 4866</strain>
    </source>
</reference>
<protein>
    <submittedName>
        <fullName evidence="2">ABC transporter permease</fullName>
    </submittedName>
</protein>
<comment type="caution">
    <text evidence="2">The sequence shown here is derived from an EMBL/GenBank/DDBJ whole genome shotgun (WGS) entry which is preliminary data.</text>
</comment>
<gene>
    <name evidence="2" type="ORF">GCM10010383_78050</name>
</gene>
<proteinExistence type="predicted"/>
<feature type="transmembrane region" description="Helical" evidence="1">
    <location>
        <begin position="162"/>
        <end position="185"/>
    </location>
</feature>
<organism evidence="2 3">
    <name type="scientific">Streptomyces lomondensis</name>
    <dbReference type="NCBI Taxonomy" id="68229"/>
    <lineage>
        <taxon>Bacteria</taxon>
        <taxon>Bacillati</taxon>
        <taxon>Actinomycetota</taxon>
        <taxon>Actinomycetes</taxon>
        <taxon>Kitasatosporales</taxon>
        <taxon>Streptomycetaceae</taxon>
        <taxon>Streptomyces</taxon>
    </lineage>
</organism>
<feature type="transmembrane region" description="Helical" evidence="1">
    <location>
        <begin position="134"/>
        <end position="155"/>
    </location>
</feature>
<feature type="transmembrane region" description="Helical" evidence="1">
    <location>
        <begin position="42"/>
        <end position="65"/>
    </location>
</feature>
<dbReference type="Pfam" id="PF12730">
    <property type="entry name" value="ABC2_membrane_4"/>
    <property type="match status" value="1"/>
</dbReference>
<keyword evidence="3" id="KW-1185">Reference proteome</keyword>
<dbReference type="Proteomes" id="UP000617743">
    <property type="component" value="Unassembled WGS sequence"/>
</dbReference>
<feature type="transmembrane region" description="Helical" evidence="1">
    <location>
        <begin position="221"/>
        <end position="243"/>
    </location>
</feature>
<evidence type="ECO:0000256" key="1">
    <source>
        <dbReference type="SAM" id="Phobius"/>
    </source>
</evidence>
<keyword evidence="1" id="KW-0812">Transmembrane</keyword>